<sequence>MSTSSEMQIRRSATTLRSTNPTRSAPTLSSATSHRRVEPVLYSEMAVRLNENSLEQCRTSVSALSGCVAGILGLTSYKGFLFYGFSMFFLSSLIYWYIRHEHRTFFTSLNNVFFNGFFNGLLTYVLFWTFLYGMVHEIDRIYMVTLGTDVIIALIVVAVVVVIIVVVIVVCCLCRKCEQCARWTRRKADAREDARHEQQLEERRRVHDQVRTEREAAREQIRVKYNLNGGQTNLAVVS</sequence>
<feature type="transmembrane region" description="Helical" evidence="10">
    <location>
        <begin position="110"/>
        <end position="131"/>
    </location>
</feature>
<evidence type="ECO:0000313" key="12">
    <source>
        <dbReference type="Proteomes" id="UP000663828"/>
    </source>
</evidence>
<keyword evidence="6 10" id="KW-1133">Transmembrane helix</keyword>
<dbReference type="InterPro" id="IPR029008">
    <property type="entry name" value="EMC6-like"/>
</dbReference>
<dbReference type="GO" id="GO:0072546">
    <property type="term" value="C:EMC complex"/>
    <property type="evidence" value="ECO:0007669"/>
    <property type="project" value="InterPro"/>
</dbReference>
<comment type="similarity">
    <text evidence="2">Belongs to the EMC6 family.</text>
</comment>
<reference evidence="11" key="1">
    <citation type="submission" date="2021-02" db="EMBL/GenBank/DDBJ databases">
        <authorList>
            <person name="Nowell W R."/>
        </authorList>
    </citation>
    <scope>NUCLEOTIDE SEQUENCE</scope>
</reference>
<feature type="region of interest" description="Disordered" evidence="9">
    <location>
        <begin position="1"/>
        <end position="33"/>
    </location>
</feature>
<feature type="transmembrane region" description="Helical" evidence="10">
    <location>
        <begin position="151"/>
        <end position="174"/>
    </location>
</feature>
<keyword evidence="12" id="KW-1185">Reference proteome</keyword>
<dbReference type="GO" id="GO:0000045">
    <property type="term" value="P:autophagosome assembly"/>
    <property type="evidence" value="ECO:0007669"/>
    <property type="project" value="TreeGrafter"/>
</dbReference>
<keyword evidence="4 10" id="KW-0812">Transmembrane</keyword>
<evidence type="ECO:0000256" key="7">
    <source>
        <dbReference type="ARBA" id="ARBA00023136"/>
    </source>
</evidence>
<accession>A0A815RWD9</accession>
<keyword evidence="5" id="KW-0256">Endoplasmic reticulum</keyword>
<dbReference type="Proteomes" id="UP000663828">
    <property type="component" value="Unassembled WGS sequence"/>
</dbReference>
<evidence type="ECO:0000256" key="3">
    <source>
        <dbReference type="ARBA" id="ARBA00020827"/>
    </source>
</evidence>
<protein>
    <recommendedName>
        <fullName evidence="3">ER membrane protein complex subunit 6</fullName>
    </recommendedName>
    <alternativeName>
        <fullName evidence="8">Transmembrane protein 93</fullName>
    </alternativeName>
</protein>
<evidence type="ECO:0000256" key="4">
    <source>
        <dbReference type="ARBA" id="ARBA00022692"/>
    </source>
</evidence>
<feature type="transmembrane region" description="Helical" evidence="10">
    <location>
        <begin position="80"/>
        <end position="98"/>
    </location>
</feature>
<gene>
    <name evidence="11" type="ORF">XAT740_LOCUS38568</name>
</gene>
<keyword evidence="7 10" id="KW-0472">Membrane</keyword>
<dbReference type="AlphaFoldDB" id="A0A815RWD9"/>
<evidence type="ECO:0000256" key="9">
    <source>
        <dbReference type="SAM" id="MobiDB-lite"/>
    </source>
</evidence>
<evidence type="ECO:0000256" key="10">
    <source>
        <dbReference type="SAM" id="Phobius"/>
    </source>
</evidence>
<evidence type="ECO:0000256" key="2">
    <source>
        <dbReference type="ARBA" id="ARBA00009436"/>
    </source>
</evidence>
<evidence type="ECO:0000256" key="5">
    <source>
        <dbReference type="ARBA" id="ARBA00022824"/>
    </source>
</evidence>
<proteinExistence type="inferred from homology"/>
<name>A0A815RWD9_ADIRI</name>
<dbReference type="GO" id="GO:0034975">
    <property type="term" value="P:protein folding in endoplasmic reticulum"/>
    <property type="evidence" value="ECO:0007669"/>
    <property type="project" value="TreeGrafter"/>
</dbReference>
<organism evidence="11 12">
    <name type="scientific">Adineta ricciae</name>
    <name type="common">Rotifer</name>
    <dbReference type="NCBI Taxonomy" id="249248"/>
    <lineage>
        <taxon>Eukaryota</taxon>
        <taxon>Metazoa</taxon>
        <taxon>Spiralia</taxon>
        <taxon>Gnathifera</taxon>
        <taxon>Rotifera</taxon>
        <taxon>Eurotatoria</taxon>
        <taxon>Bdelloidea</taxon>
        <taxon>Adinetida</taxon>
        <taxon>Adinetidae</taxon>
        <taxon>Adineta</taxon>
    </lineage>
</organism>
<evidence type="ECO:0000256" key="1">
    <source>
        <dbReference type="ARBA" id="ARBA00004477"/>
    </source>
</evidence>
<evidence type="ECO:0000313" key="11">
    <source>
        <dbReference type="EMBL" id="CAF1481668.1"/>
    </source>
</evidence>
<dbReference type="EMBL" id="CAJNOR010004180">
    <property type="protein sequence ID" value="CAF1481668.1"/>
    <property type="molecule type" value="Genomic_DNA"/>
</dbReference>
<feature type="compositionally biased region" description="Polar residues" evidence="9">
    <location>
        <begin position="1"/>
        <end position="32"/>
    </location>
</feature>
<dbReference type="PANTHER" id="PTHR20994">
    <property type="entry name" value="ER MEMBRANE PROTEIN COMPLEX SUBUNIT 6"/>
    <property type="match status" value="1"/>
</dbReference>
<evidence type="ECO:0000256" key="8">
    <source>
        <dbReference type="ARBA" id="ARBA00031072"/>
    </source>
</evidence>
<dbReference type="PANTHER" id="PTHR20994:SF0">
    <property type="entry name" value="ER MEMBRANE PROTEIN COMPLEX SUBUNIT 6"/>
    <property type="match status" value="1"/>
</dbReference>
<dbReference type="Pfam" id="PF07019">
    <property type="entry name" value="EMC6"/>
    <property type="match status" value="1"/>
</dbReference>
<comment type="subcellular location">
    <subcellularLocation>
        <location evidence="1">Endoplasmic reticulum membrane</location>
        <topology evidence="1">Multi-pass membrane protein</topology>
    </subcellularLocation>
</comment>
<comment type="caution">
    <text evidence="11">The sequence shown here is derived from an EMBL/GenBank/DDBJ whole genome shotgun (WGS) entry which is preliminary data.</text>
</comment>
<dbReference type="InterPro" id="IPR008504">
    <property type="entry name" value="Emc6"/>
</dbReference>
<evidence type="ECO:0000256" key="6">
    <source>
        <dbReference type="ARBA" id="ARBA00022989"/>
    </source>
</evidence>